<evidence type="ECO:0000313" key="8">
    <source>
        <dbReference type="Proteomes" id="UP000005561"/>
    </source>
</evidence>
<dbReference type="AlphaFoldDB" id="C6LH04"/>
<dbReference type="Gene3D" id="3.40.710.10">
    <property type="entry name" value="DD-peptidase/beta-lactamase superfamily"/>
    <property type="match status" value="1"/>
</dbReference>
<protein>
    <submittedName>
        <fullName evidence="7">Penicillin-binding protein, transpeptidase domain protein</fullName>
    </submittedName>
</protein>
<feature type="domain" description="Penicillin-binding protein transpeptidase" evidence="5">
    <location>
        <begin position="252"/>
        <end position="616"/>
    </location>
</feature>
<proteinExistence type="inferred from homology"/>
<dbReference type="SUPFAM" id="SSF56519">
    <property type="entry name" value="Penicillin binding protein dimerisation domain"/>
    <property type="match status" value="1"/>
</dbReference>
<dbReference type="OrthoDB" id="9804124at2"/>
<keyword evidence="3 4" id="KW-0472">Membrane</keyword>
<dbReference type="PANTHER" id="PTHR30627:SF1">
    <property type="entry name" value="PEPTIDOGLYCAN D,D-TRANSPEPTIDASE FTSI"/>
    <property type="match status" value="1"/>
</dbReference>
<feature type="transmembrane region" description="Helical" evidence="4">
    <location>
        <begin position="20"/>
        <end position="39"/>
    </location>
</feature>
<keyword evidence="4" id="KW-0812">Transmembrane</keyword>
<accession>C6LH04</accession>
<comment type="similarity">
    <text evidence="2">Belongs to the transpeptidase family.</text>
</comment>
<comment type="subcellular location">
    <subcellularLocation>
        <location evidence="1">Membrane</location>
    </subcellularLocation>
</comment>
<reference evidence="7" key="1">
    <citation type="submission" date="2009-07" db="EMBL/GenBank/DDBJ databases">
        <authorList>
            <person name="Weinstock G."/>
            <person name="Sodergren E."/>
            <person name="Clifton S."/>
            <person name="Fulton L."/>
            <person name="Fulton B."/>
            <person name="Courtney L."/>
            <person name="Fronick C."/>
            <person name="Harrison M."/>
            <person name="Strong C."/>
            <person name="Farmer C."/>
            <person name="Delahaunty K."/>
            <person name="Markovic C."/>
            <person name="Hall O."/>
            <person name="Minx P."/>
            <person name="Tomlinson C."/>
            <person name="Mitreva M."/>
            <person name="Nelson J."/>
            <person name="Hou S."/>
            <person name="Wollam A."/>
            <person name="Pepin K.H."/>
            <person name="Johnson M."/>
            <person name="Bhonagiri V."/>
            <person name="Nash W.E."/>
            <person name="Warren W."/>
            <person name="Chinwalla A."/>
            <person name="Mardis E.R."/>
            <person name="Wilson R.K."/>
        </authorList>
    </citation>
    <scope>NUCLEOTIDE SEQUENCE [LARGE SCALE GENOMIC DNA]</scope>
    <source>
        <strain evidence="7">DSM 14469</strain>
    </source>
</reference>
<sequence length="630" mass="69173">MNIFCGAFSLRLKTFHKKKVVTVFFACVFALAFLAGRLIDLMLFESEYYAKKAQDLHERERDIKAARGKIIDACGNVLATNQTVCTISVIHSQIEEPERVIQVLTEELGLPEETVRARVEKRSSIERIKTNVAKETGDKIREMNLAGVKVDEDFKRWYPYGTLASKVLGFTGGDNQGIIGLEVKYEDILKGSDGKILTLTDARGVELPEAGESRLEPVPGNDLYISLDANIQKYAEQAAEKVMEKKSADRVSIIIMRPSNGEILAMTDVPEFDLNNPFELNIEVDEENSSALQAEETQGAAALLTEETQEAAALLTEEAQEAAALLAEDAVEAMTASEQQDAWNRMWRNGCINDTYEPGSTFKIITASAGLEAGVVSLTDQFSCPGFKIVEDRKIRCHKVTGHGSENFVQGAQNSCNPVFIEVGLRLGVERYYSYFEKFGLLQKTGIDLPGEAATIMHKMENMGQVELATVSFGQSFQITPLQLITTVSSLINGGRRVTPHFGVEVRDGEGALLKELEYPAGDEILSEETSETLRYILEQVVDGGSGKNAYLEGYHIGGKTATSETLPRSANKYISSFIGFAPADDPQVIGLCVIHNPQGVYYGGTIAAPVIQEIFANILPYLGIEKDNM</sequence>
<dbReference type="eggNOG" id="COG0768">
    <property type="taxonomic scope" value="Bacteria"/>
</dbReference>
<dbReference type="Pfam" id="PF03717">
    <property type="entry name" value="PBP_dimer"/>
    <property type="match status" value="1"/>
</dbReference>
<evidence type="ECO:0000313" key="7">
    <source>
        <dbReference type="EMBL" id="EET60063.1"/>
    </source>
</evidence>
<feature type="domain" description="Penicillin-binding protein dimerisation" evidence="6">
    <location>
        <begin position="63"/>
        <end position="207"/>
    </location>
</feature>
<evidence type="ECO:0000259" key="5">
    <source>
        <dbReference type="Pfam" id="PF00905"/>
    </source>
</evidence>
<dbReference type="Proteomes" id="UP000005561">
    <property type="component" value="Unassembled WGS sequence"/>
</dbReference>
<dbReference type="PANTHER" id="PTHR30627">
    <property type="entry name" value="PEPTIDOGLYCAN D,D-TRANSPEPTIDASE"/>
    <property type="match status" value="1"/>
</dbReference>
<dbReference type="SUPFAM" id="SSF56601">
    <property type="entry name" value="beta-lactamase/transpeptidase-like"/>
    <property type="match status" value="1"/>
</dbReference>
<dbReference type="Gene3D" id="3.90.1310.10">
    <property type="entry name" value="Penicillin-binding protein 2a (Domain 2)"/>
    <property type="match status" value="1"/>
</dbReference>
<name>C6LH04_9FIRM</name>
<dbReference type="InterPro" id="IPR012338">
    <property type="entry name" value="Beta-lactam/transpept-like"/>
</dbReference>
<evidence type="ECO:0000256" key="4">
    <source>
        <dbReference type="SAM" id="Phobius"/>
    </source>
</evidence>
<dbReference type="STRING" id="168384.SAMN05660368_02690"/>
<dbReference type="InterPro" id="IPR036138">
    <property type="entry name" value="PBP_dimer_sf"/>
</dbReference>
<evidence type="ECO:0000259" key="6">
    <source>
        <dbReference type="Pfam" id="PF03717"/>
    </source>
</evidence>
<dbReference type="GO" id="GO:0008658">
    <property type="term" value="F:penicillin binding"/>
    <property type="evidence" value="ECO:0007669"/>
    <property type="project" value="InterPro"/>
</dbReference>
<evidence type="ECO:0000256" key="1">
    <source>
        <dbReference type="ARBA" id="ARBA00004370"/>
    </source>
</evidence>
<dbReference type="InterPro" id="IPR001460">
    <property type="entry name" value="PCN-bd_Tpept"/>
</dbReference>
<dbReference type="InterPro" id="IPR005311">
    <property type="entry name" value="PBP_dimer"/>
</dbReference>
<evidence type="ECO:0000256" key="3">
    <source>
        <dbReference type="ARBA" id="ARBA00023136"/>
    </source>
</evidence>
<comment type="caution">
    <text evidence="7">The sequence shown here is derived from an EMBL/GenBank/DDBJ whole genome shotgun (WGS) entry which is preliminary data.</text>
</comment>
<dbReference type="GO" id="GO:0071555">
    <property type="term" value="P:cell wall organization"/>
    <property type="evidence" value="ECO:0007669"/>
    <property type="project" value="TreeGrafter"/>
</dbReference>
<dbReference type="RefSeq" id="WP_006862700.1">
    <property type="nucleotide sequence ID" value="NZ_ACCL02000013.1"/>
</dbReference>
<keyword evidence="8" id="KW-1185">Reference proteome</keyword>
<dbReference type="Pfam" id="PF00905">
    <property type="entry name" value="Transpeptidase"/>
    <property type="match status" value="1"/>
</dbReference>
<dbReference type="GO" id="GO:0005886">
    <property type="term" value="C:plasma membrane"/>
    <property type="evidence" value="ECO:0007669"/>
    <property type="project" value="TreeGrafter"/>
</dbReference>
<organism evidence="7 8">
    <name type="scientific">Marvinbryantia formatexigens DSM 14469</name>
    <dbReference type="NCBI Taxonomy" id="478749"/>
    <lineage>
        <taxon>Bacteria</taxon>
        <taxon>Bacillati</taxon>
        <taxon>Bacillota</taxon>
        <taxon>Clostridia</taxon>
        <taxon>Lachnospirales</taxon>
        <taxon>Lachnospiraceae</taxon>
        <taxon>Marvinbryantia</taxon>
    </lineage>
</organism>
<keyword evidence="4" id="KW-1133">Transmembrane helix</keyword>
<dbReference type="EMBL" id="ACCL02000013">
    <property type="protein sequence ID" value="EET60063.1"/>
    <property type="molecule type" value="Genomic_DNA"/>
</dbReference>
<gene>
    <name evidence="7" type="ORF">BRYFOR_07914</name>
</gene>
<evidence type="ECO:0000256" key="2">
    <source>
        <dbReference type="ARBA" id="ARBA00007171"/>
    </source>
</evidence>
<dbReference type="InterPro" id="IPR050515">
    <property type="entry name" value="Beta-lactam/transpept"/>
</dbReference>